<proteinExistence type="predicted"/>
<dbReference type="AlphaFoldDB" id="A0A397UKH3"/>
<evidence type="ECO:0000313" key="1">
    <source>
        <dbReference type="EMBL" id="RIB10614.1"/>
    </source>
</evidence>
<dbReference type="EMBL" id="QKWP01001228">
    <property type="protein sequence ID" value="RIB10614.1"/>
    <property type="molecule type" value="Genomic_DNA"/>
</dbReference>
<keyword evidence="2" id="KW-1185">Reference proteome</keyword>
<sequence>MDSYPSEVLLMDSHKNIIEYDHEKSMYTYKDKGLVGRIHTYQTLKNNNIPCLIIESVIGPSIVGAYRRKRFFVTVRYWSKSNTPEDCNDKFDEFMDKHVPKFEKDYFKFYYCTCNPTDYITKRLLKLPNIFYVKDPMDIVQKFEIETEIYNLIELPILRRDSISEKLKSSFNLKDIKRIATDFNIKGKNDIQNGAFTNISEFEENIEWIKNNVKKIFLDETILVFYRNNSNNHINLDETKYPHIVCVNLNLPPTTYLSLFDYLKKYFTA</sequence>
<evidence type="ECO:0000313" key="2">
    <source>
        <dbReference type="Proteomes" id="UP000266673"/>
    </source>
</evidence>
<organism evidence="1 2">
    <name type="scientific">Gigaspora rosea</name>
    <dbReference type="NCBI Taxonomy" id="44941"/>
    <lineage>
        <taxon>Eukaryota</taxon>
        <taxon>Fungi</taxon>
        <taxon>Fungi incertae sedis</taxon>
        <taxon>Mucoromycota</taxon>
        <taxon>Glomeromycotina</taxon>
        <taxon>Glomeromycetes</taxon>
        <taxon>Diversisporales</taxon>
        <taxon>Gigasporaceae</taxon>
        <taxon>Gigaspora</taxon>
    </lineage>
</organism>
<comment type="caution">
    <text evidence="1">The sequence shown here is derived from an EMBL/GenBank/DDBJ whole genome shotgun (WGS) entry which is preliminary data.</text>
</comment>
<dbReference type="Proteomes" id="UP000266673">
    <property type="component" value="Unassembled WGS sequence"/>
</dbReference>
<gene>
    <name evidence="1" type="ORF">C2G38_173168</name>
</gene>
<protein>
    <submittedName>
        <fullName evidence="1">Uncharacterized protein</fullName>
    </submittedName>
</protein>
<reference evidence="1 2" key="1">
    <citation type="submission" date="2018-06" db="EMBL/GenBank/DDBJ databases">
        <title>Comparative genomics reveals the genomic features of Rhizophagus irregularis, R. cerebriforme, R. diaphanum and Gigaspora rosea, and their symbiotic lifestyle signature.</title>
        <authorList>
            <person name="Morin E."/>
            <person name="San Clemente H."/>
            <person name="Chen E.C.H."/>
            <person name="De La Providencia I."/>
            <person name="Hainaut M."/>
            <person name="Kuo A."/>
            <person name="Kohler A."/>
            <person name="Murat C."/>
            <person name="Tang N."/>
            <person name="Roy S."/>
            <person name="Loubradou J."/>
            <person name="Henrissat B."/>
            <person name="Grigoriev I.V."/>
            <person name="Corradi N."/>
            <person name="Roux C."/>
            <person name="Martin F.M."/>
        </authorList>
    </citation>
    <scope>NUCLEOTIDE SEQUENCE [LARGE SCALE GENOMIC DNA]</scope>
    <source>
        <strain evidence="1 2">DAOM 194757</strain>
    </source>
</reference>
<name>A0A397UKH3_9GLOM</name>
<accession>A0A397UKH3</accession>